<organism evidence="2 3">
    <name type="scientific">Fulvivirga kasyanovii</name>
    <dbReference type="NCBI Taxonomy" id="396812"/>
    <lineage>
        <taxon>Bacteria</taxon>
        <taxon>Pseudomonadati</taxon>
        <taxon>Bacteroidota</taxon>
        <taxon>Cytophagia</taxon>
        <taxon>Cytophagales</taxon>
        <taxon>Fulvivirgaceae</taxon>
        <taxon>Fulvivirga</taxon>
    </lineage>
</organism>
<proteinExistence type="predicted"/>
<protein>
    <submittedName>
        <fullName evidence="2">Uncharacterized protein</fullName>
    </submittedName>
</protein>
<dbReference type="EMBL" id="SMLW01000187">
    <property type="protein sequence ID" value="MTI23461.1"/>
    <property type="molecule type" value="Genomic_DNA"/>
</dbReference>
<comment type="caution">
    <text evidence="2">The sequence shown here is derived from an EMBL/GenBank/DDBJ whole genome shotgun (WGS) entry which is preliminary data.</text>
</comment>
<dbReference type="Proteomes" id="UP000798808">
    <property type="component" value="Unassembled WGS sequence"/>
</dbReference>
<keyword evidence="1" id="KW-0732">Signal</keyword>
<dbReference type="RefSeq" id="WP_155168605.1">
    <property type="nucleotide sequence ID" value="NZ_BAAAFL010000076.1"/>
</dbReference>
<sequence>MLKPIFIIVLAIYTSNIAMAQSQDNLYLQCLERHLEKHHNQEGGQLYIKSVMGITDSMPEEIKGFKITYLNTDQLKAKTKKEGFVIIQIFPITNAENILNLDINEYLTYRNKKRTYLSMHKSSNFKIGCADGQLTIIDEYFTGS</sequence>
<reference evidence="2 3" key="1">
    <citation type="submission" date="2019-02" db="EMBL/GenBank/DDBJ databases">
        <authorList>
            <person name="Goldberg S.R."/>
            <person name="Haltli B.A."/>
            <person name="Correa H."/>
            <person name="Russell K.G."/>
        </authorList>
    </citation>
    <scope>NUCLEOTIDE SEQUENCE [LARGE SCALE GENOMIC DNA]</scope>
    <source>
        <strain evidence="2 3">JCM 16186</strain>
    </source>
</reference>
<feature type="signal peptide" evidence="1">
    <location>
        <begin position="1"/>
        <end position="20"/>
    </location>
</feature>
<keyword evidence="3" id="KW-1185">Reference proteome</keyword>
<feature type="chain" id="PRO_5046914488" evidence="1">
    <location>
        <begin position="21"/>
        <end position="144"/>
    </location>
</feature>
<gene>
    <name evidence="2" type="ORF">E1163_00705</name>
</gene>
<evidence type="ECO:0000256" key="1">
    <source>
        <dbReference type="SAM" id="SignalP"/>
    </source>
</evidence>
<evidence type="ECO:0000313" key="3">
    <source>
        <dbReference type="Proteomes" id="UP000798808"/>
    </source>
</evidence>
<name>A0ABW9RHR0_9BACT</name>
<accession>A0ABW9RHR0</accession>
<evidence type="ECO:0000313" key="2">
    <source>
        <dbReference type="EMBL" id="MTI23461.1"/>
    </source>
</evidence>